<dbReference type="GO" id="GO:0005886">
    <property type="term" value="C:plasma membrane"/>
    <property type="evidence" value="ECO:0007669"/>
    <property type="project" value="UniProtKB-SubCell"/>
</dbReference>
<evidence type="ECO:0000256" key="5">
    <source>
        <dbReference type="ARBA" id="ARBA00023136"/>
    </source>
</evidence>
<keyword evidence="8" id="KW-1185">Reference proteome</keyword>
<gene>
    <name evidence="7" type="ORF">FC093_15070</name>
</gene>
<dbReference type="EMBL" id="SZQL01000012">
    <property type="protein sequence ID" value="TKK67203.1"/>
    <property type="molecule type" value="Genomic_DNA"/>
</dbReference>
<evidence type="ECO:0000256" key="6">
    <source>
        <dbReference type="SAM" id="Phobius"/>
    </source>
</evidence>
<protein>
    <submittedName>
        <fullName evidence="7">Lysine transporter LysE</fullName>
    </submittedName>
</protein>
<feature type="transmembrane region" description="Helical" evidence="6">
    <location>
        <begin position="74"/>
        <end position="93"/>
    </location>
</feature>
<evidence type="ECO:0000256" key="3">
    <source>
        <dbReference type="ARBA" id="ARBA00022692"/>
    </source>
</evidence>
<accession>A0A4V5UVE0</accession>
<dbReference type="PANTHER" id="PTHR38825">
    <property type="entry name" value="LYSINE EXPORTER PROTEIN (LYSE/YGGA)"/>
    <property type="match status" value="1"/>
</dbReference>
<feature type="transmembrane region" description="Helical" evidence="6">
    <location>
        <begin position="147"/>
        <end position="172"/>
    </location>
</feature>
<feature type="transmembrane region" description="Helical" evidence="6">
    <location>
        <begin position="37"/>
        <end position="62"/>
    </location>
</feature>
<dbReference type="InterPro" id="IPR001123">
    <property type="entry name" value="LeuE-type"/>
</dbReference>
<feature type="transmembrane region" description="Helical" evidence="6">
    <location>
        <begin position="223"/>
        <end position="245"/>
    </location>
</feature>
<keyword evidence="4 6" id="KW-1133">Transmembrane helix</keyword>
<dbReference type="OrthoDB" id="9342487at2"/>
<keyword evidence="3 6" id="KW-0812">Transmembrane</keyword>
<comment type="caution">
    <text evidence="7">The sequence shown here is derived from an EMBL/GenBank/DDBJ whole genome shotgun (WGS) entry which is preliminary data.</text>
</comment>
<proteinExistence type="predicted"/>
<sequence>MPTVFLRSLKRQILILSSDHSMLFHLSLHFFGFNMDVLLTLLLGLLVSFLGQLPLGNLNIIATQIGLEENFKKAWLFSIGAAIVEMIYLRIALSGMNWVVAHQTFFTILNWVAILLFLTLGILSFTMAHKQAADKKTILLNNKINRFVLGVTMSAVNPVQIPFWFTWGITLINAGLLYPNNLDYNMFTIGAGTGTIAGLAVYIHAGNRIAKKLKASNKGMNKFMGAVFIFTALIQLYKVVIVPMMK</sequence>
<feature type="transmembrane region" description="Helical" evidence="6">
    <location>
        <begin position="105"/>
        <end position="126"/>
    </location>
</feature>
<feature type="transmembrane region" description="Helical" evidence="6">
    <location>
        <begin position="184"/>
        <end position="203"/>
    </location>
</feature>
<evidence type="ECO:0000256" key="2">
    <source>
        <dbReference type="ARBA" id="ARBA00022475"/>
    </source>
</evidence>
<name>A0A4V5UVE0_9BACT</name>
<keyword evidence="2" id="KW-1003">Cell membrane</keyword>
<dbReference type="AlphaFoldDB" id="A0A4V5UVE0"/>
<dbReference type="GO" id="GO:0006865">
    <property type="term" value="P:amino acid transport"/>
    <property type="evidence" value="ECO:0007669"/>
    <property type="project" value="InterPro"/>
</dbReference>
<evidence type="ECO:0000313" key="7">
    <source>
        <dbReference type="EMBL" id="TKK67203.1"/>
    </source>
</evidence>
<dbReference type="Pfam" id="PF01810">
    <property type="entry name" value="LysE"/>
    <property type="match status" value="1"/>
</dbReference>
<evidence type="ECO:0000313" key="8">
    <source>
        <dbReference type="Proteomes" id="UP000305848"/>
    </source>
</evidence>
<dbReference type="PANTHER" id="PTHR38825:SF2">
    <property type="entry name" value="LYSINE TRANSPORTER LYSE"/>
    <property type="match status" value="1"/>
</dbReference>
<dbReference type="Proteomes" id="UP000305848">
    <property type="component" value="Unassembled WGS sequence"/>
</dbReference>
<evidence type="ECO:0000256" key="4">
    <source>
        <dbReference type="ARBA" id="ARBA00022989"/>
    </source>
</evidence>
<reference evidence="7 8" key="1">
    <citation type="submission" date="2019-05" db="EMBL/GenBank/DDBJ databases">
        <title>Panacibacter sp. strain 17mud1-8 Genome sequencing and assembly.</title>
        <authorList>
            <person name="Chhetri G."/>
        </authorList>
    </citation>
    <scope>NUCLEOTIDE SEQUENCE [LARGE SCALE GENOMIC DNA]</scope>
    <source>
        <strain evidence="7 8">17mud1-8</strain>
    </source>
</reference>
<organism evidence="7 8">
    <name type="scientific">Ilyomonas limi</name>
    <dbReference type="NCBI Taxonomy" id="2575867"/>
    <lineage>
        <taxon>Bacteria</taxon>
        <taxon>Pseudomonadati</taxon>
        <taxon>Bacteroidota</taxon>
        <taxon>Chitinophagia</taxon>
        <taxon>Chitinophagales</taxon>
        <taxon>Chitinophagaceae</taxon>
        <taxon>Ilyomonas</taxon>
    </lineage>
</organism>
<evidence type="ECO:0000256" key="1">
    <source>
        <dbReference type="ARBA" id="ARBA00004651"/>
    </source>
</evidence>
<keyword evidence="5 6" id="KW-0472">Membrane</keyword>
<comment type="subcellular location">
    <subcellularLocation>
        <location evidence="1">Cell membrane</location>
        <topology evidence="1">Multi-pass membrane protein</topology>
    </subcellularLocation>
</comment>